<protein>
    <submittedName>
        <fullName evidence="3">Indolepyruvate ferredoxin oxidoreductase beta subunit</fullName>
    </submittedName>
</protein>
<evidence type="ECO:0000313" key="3">
    <source>
        <dbReference type="EMBL" id="SCZ76260.1"/>
    </source>
</evidence>
<accession>A0A1G5RQX2</accession>
<dbReference type="GO" id="GO:0016903">
    <property type="term" value="F:oxidoreductase activity, acting on the aldehyde or oxo group of donors"/>
    <property type="evidence" value="ECO:0007669"/>
    <property type="project" value="InterPro"/>
</dbReference>
<keyword evidence="4" id="KW-1185">Reference proteome</keyword>
<dbReference type="EMBL" id="FMWL01000001">
    <property type="protein sequence ID" value="SCZ76260.1"/>
    <property type="molecule type" value="Genomic_DNA"/>
</dbReference>
<dbReference type="InterPro" id="IPR019752">
    <property type="entry name" value="Pyrv/ketoisovalerate_OxRed_cat"/>
</dbReference>
<reference evidence="3 4" key="1">
    <citation type="submission" date="2016-10" db="EMBL/GenBank/DDBJ databases">
        <authorList>
            <person name="de Groot N.N."/>
        </authorList>
    </citation>
    <scope>NUCLEOTIDE SEQUENCE [LARGE SCALE GENOMIC DNA]</scope>
    <source>
        <strain evidence="3 4">DSM 2784</strain>
    </source>
</reference>
<dbReference type="STRING" id="1120920.SAMN03080599_00149"/>
<organism evidence="3 4">
    <name type="scientific">Acidaminobacter hydrogenoformans DSM 2784</name>
    <dbReference type="NCBI Taxonomy" id="1120920"/>
    <lineage>
        <taxon>Bacteria</taxon>
        <taxon>Bacillati</taxon>
        <taxon>Bacillota</taxon>
        <taxon>Clostridia</taxon>
        <taxon>Peptostreptococcales</taxon>
        <taxon>Acidaminobacteraceae</taxon>
        <taxon>Acidaminobacter</taxon>
    </lineage>
</organism>
<dbReference type="RefSeq" id="WP_170829209.1">
    <property type="nucleotide sequence ID" value="NZ_FMWL01000001.1"/>
</dbReference>
<dbReference type="Pfam" id="PF01558">
    <property type="entry name" value="POR"/>
    <property type="match status" value="1"/>
</dbReference>
<dbReference type="PANTHER" id="PTHR43854">
    <property type="entry name" value="INDOLEPYRUVATE OXIDOREDUCTASE SUBUNIT IORB"/>
    <property type="match status" value="1"/>
</dbReference>
<dbReference type="Gene3D" id="3.40.920.10">
    <property type="entry name" value="Pyruvate-ferredoxin oxidoreductase, PFOR, domain III"/>
    <property type="match status" value="1"/>
</dbReference>
<gene>
    <name evidence="3" type="ORF">SAMN03080599_00149</name>
</gene>
<sequence length="194" mass="20672">MTKNIMLGGVGGQGLVMTTAIISEAAFRAGFDVKTNDVIGLSQRGGKVWGSVRYGEEVFSPNIMPGQADVLLALEPLEGLRWSGMVKAGGVVLLNTSRIPPVPVIAEKAAYPEDIEARIAGEGEQAVEVRAVNALEEARGLGNVRVVNTVTIGMLSVVLEDIPVDCWHQAIEAIVPEKTLALNLKAFELGREIR</sequence>
<evidence type="ECO:0000313" key="4">
    <source>
        <dbReference type="Proteomes" id="UP000199208"/>
    </source>
</evidence>
<dbReference type="SUPFAM" id="SSF53323">
    <property type="entry name" value="Pyruvate-ferredoxin oxidoreductase, PFOR, domain III"/>
    <property type="match status" value="1"/>
</dbReference>
<evidence type="ECO:0000256" key="1">
    <source>
        <dbReference type="ARBA" id="ARBA00023002"/>
    </source>
</evidence>
<dbReference type="PANTHER" id="PTHR43854:SF1">
    <property type="entry name" value="INDOLEPYRUVATE OXIDOREDUCTASE SUBUNIT IORB"/>
    <property type="match status" value="1"/>
</dbReference>
<proteinExistence type="predicted"/>
<dbReference type="Proteomes" id="UP000199208">
    <property type="component" value="Unassembled WGS sequence"/>
</dbReference>
<feature type="domain" description="Pyruvate/ketoisovalerate oxidoreductase catalytic" evidence="2">
    <location>
        <begin position="11"/>
        <end position="192"/>
    </location>
</feature>
<dbReference type="AlphaFoldDB" id="A0A1G5RQX2"/>
<dbReference type="InterPro" id="IPR052198">
    <property type="entry name" value="IorB_Oxidoreductase"/>
</dbReference>
<keyword evidence="1" id="KW-0560">Oxidoreductase</keyword>
<name>A0A1G5RQX2_9FIRM</name>
<dbReference type="InterPro" id="IPR002869">
    <property type="entry name" value="Pyrv_flavodox_OxRed_cen"/>
</dbReference>
<evidence type="ECO:0000259" key="2">
    <source>
        <dbReference type="Pfam" id="PF01558"/>
    </source>
</evidence>
<keyword evidence="3" id="KW-0670">Pyruvate</keyword>